<sequence>MISHALVVL</sequence>
<organism evidence="1">
    <name type="scientific">Timema cristinae</name>
    <name type="common">Walking stick</name>
    <dbReference type="NCBI Taxonomy" id="61476"/>
    <lineage>
        <taxon>Eukaryota</taxon>
        <taxon>Metazoa</taxon>
        <taxon>Ecdysozoa</taxon>
        <taxon>Arthropoda</taxon>
        <taxon>Hexapoda</taxon>
        <taxon>Insecta</taxon>
        <taxon>Pterygota</taxon>
        <taxon>Neoptera</taxon>
        <taxon>Polyneoptera</taxon>
        <taxon>Phasmatodea</taxon>
        <taxon>Timematodea</taxon>
        <taxon>Timematoidea</taxon>
        <taxon>Timematidae</taxon>
        <taxon>Timema</taxon>
    </lineage>
</organism>
<protein>
    <submittedName>
        <fullName evidence="1">Uncharacterized protein</fullName>
    </submittedName>
</protein>
<reference evidence="1" key="1">
    <citation type="submission" date="2020-11" db="EMBL/GenBank/DDBJ databases">
        <authorList>
            <person name="Tran Van P."/>
        </authorList>
    </citation>
    <scope>NUCLEOTIDE SEQUENCE</scope>
</reference>
<accession>A0A7R9D1N8</accession>
<dbReference type="EMBL" id="OC319850">
    <property type="protein sequence ID" value="CAD7406471.1"/>
    <property type="molecule type" value="Genomic_DNA"/>
</dbReference>
<gene>
    <name evidence="1" type="ORF">TCEB3V08_LOCUS8545</name>
</gene>
<evidence type="ECO:0000313" key="1">
    <source>
        <dbReference type="EMBL" id="CAD7406471.1"/>
    </source>
</evidence>
<name>A0A7R9D1N8_TIMCR</name>
<proteinExistence type="predicted"/>